<dbReference type="InterPro" id="IPR011009">
    <property type="entry name" value="Kinase-like_dom_sf"/>
</dbReference>
<dbReference type="CDD" id="cd05120">
    <property type="entry name" value="APH_ChoK_like"/>
    <property type="match status" value="1"/>
</dbReference>
<dbReference type="AlphaFoldDB" id="F2SAL3"/>
<protein>
    <recommendedName>
        <fullName evidence="1">Aminoglycoside phosphotransferase domain-containing protein</fullName>
    </recommendedName>
</protein>
<gene>
    <name evidence="2" type="ORF">TESG_07914</name>
</gene>
<dbReference type="EMBL" id="GG698545">
    <property type="protein sequence ID" value="EGE00613.1"/>
    <property type="molecule type" value="Genomic_DNA"/>
</dbReference>
<proteinExistence type="predicted"/>
<feature type="domain" description="Aminoglycoside phosphotransferase" evidence="1">
    <location>
        <begin position="55"/>
        <end position="257"/>
    </location>
</feature>
<dbReference type="PANTHER" id="PTHR21310">
    <property type="entry name" value="AMINOGLYCOSIDE PHOSPHOTRANSFERASE-RELATED-RELATED"/>
    <property type="match status" value="1"/>
</dbReference>
<dbReference type="Proteomes" id="UP000009172">
    <property type="component" value="Unassembled WGS sequence"/>
</dbReference>
<evidence type="ECO:0000259" key="1">
    <source>
        <dbReference type="Pfam" id="PF01636"/>
    </source>
</evidence>
<keyword evidence="3" id="KW-1185">Reference proteome</keyword>
<evidence type="ECO:0000313" key="2">
    <source>
        <dbReference type="EMBL" id="EGE00613.1"/>
    </source>
</evidence>
<name>F2SAL3_TRIT1</name>
<dbReference type="PANTHER" id="PTHR21310:SF15">
    <property type="entry name" value="AMINOGLYCOSIDE PHOSPHOTRANSFERASE DOMAIN-CONTAINING PROTEIN"/>
    <property type="match status" value="1"/>
</dbReference>
<dbReference type="HOGENOM" id="CLU_021768_6_1_1"/>
<accession>F2SAL3</accession>
<dbReference type="Gene3D" id="3.90.1200.10">
    <property type="match status" value="1"/>
</dbReference>
<dbReference type="OrthoDB" id="8300194at2759"/>
<organism evidence="2 3">
    <name type="scientific">Trichophyton tonsurans (strain CBS 112818)</name>
    <name type="common">Scalp ringworm fungus</name>
    <dbReference type="NCBI Taxonomy" id="647933"/>
    <lineage>
        <taxon>Eukaryota</taxon>
        <taxon>Fungi</taxon>
        <taxon>Dikarya</taxon>
        <taxon>Ascomycota</taxon>
        <taxon>Pezizomycotina</taxon>
        <taxon>Eurotiomycetes</taxon>
        <taxon>Eurotiomycetidae</taxon>
        <taxon>Onygenales</taxon>
        <taxon>Arthrodermataceae</taxon>
        <taxon>Trichophyton</taxon>
    </lineage>
</organism>
<reference evidence="3" key="1">
    <citation type="journal article" date="2012" name="MBio">
        <title>Comparative genome analysis of Trichophyton rubrum and related dermatophytes reveals candidate genes involved in infection.</title>
        <authorList>
            <person name="Martinez D.A."/>
            <person name="Oliver B.G."/>
            <person name="Graeser Y."/>
            <person name="Goldberg J.M."/>
            <person name="Li W."/>
            <person name="Martinez-Rossi N.M."/>
            <person name="Monod M."/>
            <person name="Shelest E."/>
            <person name="Barton R.C."/>
            <person name="Birch E."/>
            <person name="Brakhage A.A."/>
            <person name="Chen Z."/>
            <person name="Gurr S.J."/>
            <person name="Heiman D."/>
            <person name="Heitman J."/>
            <person name="Kosti I."/>
            <person name="Rossi A."/>
            <person name="Saif S."/>
            <person name="Samalova M."/>
            <person name="Saunders C.W."/>
            <person name="Shea T."/>
            <person name="Summerbell R.C."/>
            <person name="Xu J."/>
            <person name="Young S."/>
            <person name="Zeng Q."/>
            <person name="Birren B.W."/>
            <person name="Cuomo C.A."/>
            <person name="White T.C."/>
        </authorList>
    </citation>
    <scope>NUCLEOTIDE SEQUENCE [LARGE SCALE GENOMIC DNA]</scope>
    <source>
        <strain evidence="3">CBS 112818</strain>
    </source>
</reference>
<sequence>MAQVDTTVDTAEKDSTPCPTCGWSDLQRSRCRHTSQVKLVSGVSNRGLWHIGTDMALKEDPYDKWKTFESANIQFVRENTTIPTPPVVKEWVQSDNRHYLLTERPPGETLEKLYTKLSTAEKEDIADQVAELIQQLRPLQSPQIGGLGGTPLHCGILFRNNMEPTGPFSSDEELWDCIRIGLANVPEKVLENLRARMPACKPYTWTHGYLSQENIVVKDGKVTGILEWEFAGYFPVWWEFVAAGIGSPDDSEWLDIMRKKIRGGKPEELRFYRELFYLSRYPDLDENGKEAFDRLMGSKDGN</sequence>
<dbReference type="Pfam" id="PF01636">
    <property type="entry name" value="APH"/>
    <property type="match status" value="1"/>
</dbReference>
<evidence type="ECO:0000313" key="3">
    <source>
        <dbReference type="Proteomes" id="UP000009172"/>
    </source>
</evidence>
<dbReference type="InterPro" id="IPR051678">
    <property type="entry name" value="AGP_Transferase"/>
</dbReference>
<dbReference type="InterPro" id="IPR002575">
    <property type="entry name" value="Aminoglycoside_PTrfase"/>
</dbReference>
<dbReference type="SUPFAM" id="SSF56112">
    <property type="entry name" value="Protein kinase-like (PK-like)"/>
    <property type="match status" value="1"/>
</dbReference>